<evidence type="ECO:0000313" key="2">
    <source>
        <dbReference type="Proteomes" id="UP000054632"/>
    </source>
</evidence>
<dbReference type="AlphaFoldDB" id="A0A0V1DRG8"/>
<sequence length="43" mass="4609">MTLCIKSGKGISRGSKNLIIPDLGICHLYKKKTGIIHACSVPL</sequence>
<proteinExistence type="predicted"/>
<reference evidence="1 2" key="1">
    <citation type="submission" date="2015-01" db="EMBL/GenBank/DDBJ databases">
        <title>Evolution of Trichinella species and genotypes.</title>
        <authorList>
            <person name="Korhonen P.K."/>
            <person name="Edoardo P."/>
            <person name="Giuseppe L.R."/>
            <person name="Gasser R.B."/>
        </authorList>
    </citation>
    <scope>NUCLEOTIDE SEQUENCE [LARGE SCALE GENOMIC DNA]</scope>
    <source>
        <strain evidence="1">ISS13</strain>
    </source>
</reference>
<evidence type="ECO:0000313" key="1">
    <source>
        <dbReference type="EMBL" id="KRY63912.1"/>
    </source>
</evidence>
<gene>
    <name evidence="1" type="ORF">T4A_11201</name>
</gene>
<protein>
    <submittedName>
        <fullName evidence="1">Uncharacterized protein</fullName>
    </submittedName>
</protein>
<accession>A0A0V1DRG8</accession>
<name>A0A0V1DRG8_TRIPS</name>
<dbReference type="Proteomes" id="UP000054632">
    <property type="component" value="Unassembled WGS sequence"/>
</dbReference>
<organism evidence="1 2">
    <name type="scientific">Trichinella pseudospiralis</name>
    <name type="common">Parasitic roundworm</name>
    <dbReference type="NCBI Taxonomy" id="6337"/>
    <lineage>
        <taxon>Eukaryota</taxon>
        <taxon>Metazoa</taxon>
        <taxon>Ecdysozoa</taxon>
        <taxon>Nematoda</taxon>
        <taxon>Enoplea</taxon>
        <taxon>Dorylaimia</taxon>
        <taxon>Trichinellida</taxon>
        <taxon>Trichinellidae</taxon>
        <taxon>Trichinella</taxon>
    </lineage>
</organism>
<dbReference type="EMBL" id="JYDR01000778">
    <property type="protein sequence ID" value="KRY63912.1"/>
    <property type="molecule type" value="Genomic_DNA"/>
</dbReference>
<comment type="caution">
    <text evidence="1">The sequence shown here is derived from an EMBL/GenBank/DDBJ whole genome shotgun (WGS) entry which is preliminary data.</text>
</comment>